<reference evidence="3" key="1">
    <citation type="submission" date="2022-09" db="EMBL/GenBank/DDBJ databases">
        <title>Fusarium specimens isolated from Avocado Roots.</title>
        <authorList>
            <person name="Stajich J."/>
            <person name="Roper C."/>
            <person name="Heimlech-Rivalta G."/>
        </authorList>
    </citation>
    <scope>NUCLEOTIDE SEQUENCE</scope>
    <source>
        <strain evidence="3">CF00136</strain>
    </source>
</reference>
<evidence type="ECO:0000256" key="1">
    <source>
        <dbReference type="SAM" id="Coils"/>
    </source>
</evidence>
<proteinExistence type="predicted"/>
<feature type="region of interest" description="Disordered" evidence="2">
    <location>
        <begin position="1"/>
        <end position="38"/>
    </location>
</feature>
<evidence type="ECO:0000256" key="2">
    <source>
        <dbReference type="SAM" id="MobiDB-lite"/>
    </source>
</evidence>
<keyword evidence="4" id="KW-1185">Reference proteome</keyword>
<organism evidence="3 4">
    <name type="scientific">Fusarium torreyae</name>
    <dbReference type="NCBI Taxonomy" id="1237075"/>
    <lineage>
        <taxon>Eukaryota</taxon>
        <taxon>Fungi</taxon>
        <taxon>Dikarya</taxon>
        <taxon>Ascomycota</taxon>
        <taxon>Pezizomycotina</taxon>
        <taxon>Sordariomycetes</taxon>
        <taxon>Hypocreomycetidae</taxon>
        <taxon>Hypocreales</taxon>
        <taxon>Nectriaceae</taxon>
        <taxon>Fusarium</taxon>
    </lineage>
</organism>
<accession>A0A9W8RZQ0</accession>
<feature type="region of interest" description="Disordered" evidence="2">
    <location>
        <begin position="863"/>
        <end position="890"/>
    </location>
</feature>
<comment type="caution">
    <text evidence="3">The sequence shown here is derived from an EMBL/GenBank/DDBJ whole genome shotgun (WGS) entry which is preliminary data.</text>
</comment>
<feature type="compositionally biased region" description="Acidic residues" evidence="2">
    <location>
        <begin position="1284"/>
        <end position="1298"/>
    </location>
</feature>
<feature type="compositionally biased region" description="Low complexity" evidence="2">
    <location>
        <begin position="206"/>
        <end position="224"/>
    </location>
</feature>
<evidence type="ECO:0000313" key="3">
    <source>
        <dbReference type="EMBL" id="KAJ4261520.1"/>
    </source>
</evidence>
<feature type="coiled-coil region" evidence="1">
    <location>
        <begin position="801"/>
        <end position="828"/>
    </location>
</feature>
<feature type="compositionally biased region" description="Basic and acidic residues" evidence="2">
    <location>
        <begin position="869"/>
        <end position="882"/>
    </location>
</feature>
<keyword evidence="1" id="KW-0175">Coiled coil</keyword>
<feature type="region of interest" description="Disordered" evidence="2">
    <location>
        <begin position="1139"/>
        <end position="1196"/>
    </location>
</feature>
<feature type="region of interest" description="Disordered" evidence="2">
    <location>
        <begin position="1321"/>
        <end position="1356"/>
    </location>
</feature>
<name>A0A9W8RZQ0_9HYPO</name>
<dbReference type="Proteomes" id="UP001152049">
    <property type="component" value="Unassembled WGS sequence"/>
</dbReference>
<protein>
    <submittedName>
        <fullName evidence="3">Uncharacterized protein</fullName>
    </submittedName>
</protein>
<dbReference type="EMBL" id="JAOQAZ010000012">
    <property type="protein sequence ID" value="KAJ4261520.1"/>
    <property type="molecule type" value="Genomic_DNA"/>
</dbReference>
<gene>
    <name evidence="3" type="ORF">NW762_006947</name>
</gene>
<feature type="compositionally biased region" description="Polar residues" evidence="2">
    <location>
        <begin position="231"/>
        <end position="247"/>
    </location>
</feature>
<feature type="compositionally biased region" description="Basic and acidic residues" evidence="2">
    <location>
        <begin position="1269"/>
        <end position="1283"/>
    </location>
</feature>
<feature type="compositionally biased region" description="Basic residues" evidence="2">
    <location>
        <begin position="146"/>
        <end position="161"/>
    </location>
</feature>
<feature type="region of interest" description="Disordered" evidence="2">
    <location>
        <begin position="130"/>
        <end position="280"/>
    </location>
</feature>
<evidence type="ECO:0000313" key="4">
    <source>
        <dbReference type="Proteomes" id="UP001152049"/>
    </source>
</evidence>
<feature type="region of interest" description="Disordered" evidence="2">
    <location>
        <begin position="1261"/>
        <end position="1298"/>
    </location>
</feature>
<feature type="region of interest" description="Disordered" evidence="2">
    <location>
        <begin position="1382"/>
        <end position="1433"/>
    </location>
</feature>
<feature type="compositionally biased region" description="Basic and acidic residues" evidence="2">
    <location>
        <begin position="266"/>
        <end position="276"/>
    </location>
</feature>
<feature type="compositionally biased region" description="Basic and acidic residues" evidence="2">
    <location>
        <begin position="1424"/>
        <end position="1433"/>
    </location>
</feature>
<feature type="compositionally biased region" description="Polar residues" evidence="2">
    <location>
        <begin position="1169"/>
        <end position="1189"/>
    </location>
</feature>
<dbReference type="OrthoDB" id="5422628at2759"/>
<sequence length="1433" mass="164364">MTEPMDEDNTSQVPGLTLEQDAPSETMATASGSSSIGSRRDRVQRLLETILMTFRLEFKSLPSEAQQAYSRFQENKSYPEFAAELKRLLLRRKLYTFMGESTAFLQAVTDLFDSRYPYLGLRELLDEKEGRGKKDVSERYPFGRSSKSRRHVKGAARHHGQTQRASDGSEPSAKVGLARTLTMSSRSRQLKRQQGRVLDWTRVELPSSPQAPQAAAGPSTTASAMNFGAARSTQDSETADNQGTQPVTGRRLPTPSFMISTRSRPGSRDDHEHDTEASGGAKPLAEFNAAWLRNFINSRGGPKADFNLYPYKGWKIEQPKVLLHRARNFLADEDIDRTLDWSQKFAELVEYFSYLLHNWQGEDWGVELQEVIDMLQTHWLFEQYHYGQPKLNLKFDTEWPIETKRLPPLLGVEYIAGKRDEPKDDKGERRLLLNKIRPAIDVHYKLPSDLLKKYVDVYASEAPFFWGFAPDSVSPRRELVKLENNAFEKCVFSDMSTTATNIEANESKFKLECDKEHFSSDALRTFAKLRGTRRAAIQQTLNHLDNAENMAVCNAWRTLILPPPKVPEQPDAGIILPVMQVANIPEKEARDPFSYTLGHKWFLQAERYWADWTREHSIKEAHGHKLWEQREAPVMDLPLNFRGPWVQNSMDSEMKKTLTLLKTCETLRERISIQKKVTKRQFLSDVVSSILKGLTGKHWREMEMPFKTEDFIPGSEDLAYIRPKEEDFLQLLGEPSMTQGACVDLRTEYKDYALIPEDGPRSKIFQQRAENVFFGKGTKHRSRYDLDDFLVEINRDCGGPVQRWRFSKEEAIEELELLEEKLMFGLDEDDDTVFCIKPDVHPEQRVRWLDTDQDMDAYMQAMKSSKGKASSDNDEAKDKDEVETMSTDVSVPESEDLGDYMFGLPKIENLRSWQETCNDDDDECGIDDDMPKTLEFYKRLGFRLGKTIHDLRAKHETQIRQLTPLQQELNNRFLRDIVDFWEDDAVRRPNEPRNNPNKVGSKGVNRPTPFYRDVVKMAEPEAYDKSWKGSDLSESSGEKKTALALIRKGIIREACENKSMLFPNRIDRHINEKGETVEVPRRHEPVWSFAHPERRGKIPRLWDINRWPLHLQAERKGGNQYSFETIDYTPRMQLISRSMRKEARSPVATAPKLRVKPRAQRERKLEPTPGTSTDVTENMDTTKDQSQSIPGLGDEFTVTFGDMAQSRRTFRPGPAQYWLGDTPLQRKLVERSLRSGIESAPTPTWRQRLAALFGRREEIEADPTALPEVDPRDILKSRPRSESSEEQDDESVEEDMPDVEEVVEGTTQDVEMEDTQGIATRFRDESEAGPSTSPAPLGSPMVAAFEPTPYAPQMPITPTLPRIHPTTGEHLTGTAERAFRGLRLGPWSTRPRSRPLKSCRLDLTIEEPTQSPPVEPERDEEEEALRRALYESD</sequence>